<evidence type="ECO:0000313" key="4">
    <source>
        <dbReference type="EMBL" id="KAJ4968331.1"/>
    </source>
</evidence>
<dbReference type="InterPro" id="IPR002833">
    <property type="entry name" value="PTH2"/>
</dbReference>
<dbReference type="PANTHER" id="PTHR46194">
    <property type="entry name" value="PEPTIDYL-TRNA HYDROLASE PTRHD1-RELATED"/>
    <property type="match status" value="1"/>
</dbReference>
<dbReference type="EMBL" id="JAMYWD010000006">
    <property type="protein sequence ID" value="KAJ4968331.1"/>
    <property type="molecule type" value="Genomic_DNA"/>
</dbReference>
<evidence type="ECO:0000313" key="5">
    <source>
        <dbReference type="Proteomes" id="UP001141806"/>
    </source>
</evidence>
<dbReference type="SUPFAM" id="SSF102462">
    <property type="entry name" value="Peptidyl-tRNA hydrolase II"/>
    <property type="match status" value="1"/>
</dbReference>
<dbReference type="CDD" id="cd02429">
    <property type="entry name" value="PTH2_like"/>
    <property type="match status" value="1"/>
</dbReference>
<accession>A0A9Q0KDG5</accession>
<evidence type="ECO:0000256" key="1">
    <source>
        <dbReference type="ARBA" id="ARBA00013260"/>
    </source>
</evidence>
<dbReference type="OrthoDB" id="201213at2759"/>
<dbReference type="Gene3D" id="3.40.1490.10">
    <property type="entry name" value="Bit1"/>
    <property type="match status" value="1"/>
</dbReference>
<evidence type="ECO:0000256" key="2">
    <source>
        <dbReference type="ARBA" id="ARBA00022801"/>
    </source>
</evidence>
<evidence type="ECO:0000256" key="3">
    <source>
        <dbReference type="ARBA" id="ARBA00048707"/>
    </source>
</evidence>
<dbReference type="AlphaFoldDB" id="A0A9Q0KDG5"/>
<reference evidence="4" key="1">
    <citation type="journal article" date="2023" name="Plant J.">
        <title>The genome of the king protea, Protea cynaroides.</title>
        <authorList>
            <person name="Chang J."/>
            <person name="Duong T.A."/>
            <person name="Schoeman C."/>
            <person name="Ma X."/>
            <person name="Roodt D."/>
            <person name="Barker N."/>
            <person name="Li Z."/>
            <person name="Van de Peer Y."/>
            <person name="Mizrachi E."/>
        </authorList>
    </citation>
    <scope>NUCLEOTIDE SEQUENCE</scope>
    <source>
        <tissue evidence="4">Young leaves</tissue>
    </source>
</reference>
<comment type="caution">
    <text evidence="4">The sequence shown here is derived from an EMBL/GenBank/DDBJ whole genome shotgun (WGS) entry which is preliminary data.</text>
</comment>
<dbReference type="InterPro" id="IPR023476">
    <property type="entry name" value="Pep_tRNA_hydro_II_dom_sf"/>
</dbReference>
<dbReference type="Proteomes" id="UP001141806">
    <property type="component" value="Unassembled WGS sequence"/>
</dbReference>
<gene>
    <name evidence="4" type="ORF">NE237_015032</name>
</gene>
<dbReference type="PANTHER" id="PTHR46194:SF1">
    <property type="entry name" value="PEPTIDYL-TRNA HYDROLASE PTRHD1-RELATED"/>
    <property type="match status" value="1"/>
</dbReference>
<keyword evidence="5" id="KW-1185">Reference proteome</keyword>
<name>A0A9Q0KDG5_9MAGN</name>
<comment type="catalytic activity">
    <reaction evidence="3">
        <text>an N-acyl-L-alpha-aminoacyl-tRNA + H2O = an N-acyl-L-amino acid + a tRNA + H(+)</text>
        <dbReference type="Rhea" id="RHEA:54448"/>
        <dbReference type="Rhea" id="RHEA-COMP:10123"/>
        <dbReference type="Rhea" id="RHEA-COMP:13883"/>
        <dbReference type="ChEBI" id="CHEBI:15377"/>
        <dbReference type="ChEBI" id="CHEBI:15378"/>
        <dbReference type="ChEBI" id="CHEBI:59874"/>
        <dbReference type="ChEBI" id="CHEBI:78442"/>
        <dbReference type="ChEBI" id="CHEBI:138191"/>
        <dbReference type="EC" id="3.1.1.29"/>
    </reaction>
</comment>
<keyword evidence="2" id="KW-0378">Hydrolase</keyword>
<proteinExistence type="predicted"/>
<dbReference type="Pfam" id="PF01981">
    <property type="entry name" value="PTH2"/>
    <property type="match status" value="1"/>
</dbReference>
<dbReference type="InterPro" id="IPR042237">
    <property type="entry name" value="PTRHD1"/>
</dbReference>
<dbReference type="GO" id="GO:0004045">
    <property type="term" value="F:peptidyl-tRNA hydrolase activity"/>
    <property type="evidence" value="ECO:0007669"/>
    <property type="project" value="UniProtKB-EC"/>
</dbReference>
<organism evidence="4 5">
    <name type="scientific">Protea cynaroides</name>
    <dbReference type="NCBI Taxonomy" id="273540"/>
    <lineage>
        <taxon>Eukaryota</taxon>
        <taxon>Viridiplantae</taxon>
        <taxon>Streptophyta</taxon>
        <taxon>Embryophyta</taxon>
        <taxon>Tracheophyta</taxon>
        <taxon>Spermatophyta</taxon>
        <taxon>Magnoliopsida</taxon>
        <taxon>Proteales</taxon>
        <taxon>Proteaceae</taxon>
        <taxon>Protea</taxon>
    </lineage>
</organism>
<protein>
    <recommendedName>
        <fullName evidence="1">peptidyl-tRNA hydrolase</fullName>
        <ecNumber evidence="1">3.1.1.29</ecNumber>
    </recommendedName>
</protein>
<dbReference type="EC" id="3.1.1.29" evidence="1"/>
<sequence>MLALLSPRLSLPTIYNYYHSPSSSIRFRVSPLVDSRFRVLHCHCSKQMSNSTVDAAGEPSSLASDSGNAAGNTPDADVLVQYIVLRRDLIDSWPLGSIVTQGCHASVSAIWSHKDDAHTLDYCSPESINSMHKVTLEVKGEPQILNLSEKLTVAGIAHKLWIEQPENFPTCLATKPYPKSTVSSFFKKLKLCK</sequence>